<dbReference type="InterPro" id="IPR009061">
    <property type="entry name" value="DNA-bd_dom_put_sf"/>
</dbReference>
<dbReference type="InterPro" id="IPR000551">
    <property type="entry name" value="MerR-type_HTH_dom"/>
</dbReference>
<dbReference type="GO" id="GO:0003700">
    <property type="term" value="F:DNA-binding transcription factor activity"/>
    <property type="evidence" value="ECO:0007669"/>
    <property type="project" value="InterPro"/>
</dbReference>
<gene>
    <name evidence="7" type="ORF">IAB44_06820</name>
</gene>
<dbReference type="Gene3D" id="3.20.80.10">
    <property type="entry name" value="Regulatory factor, effector binding domain"/>
    <property type="match status" value="1"/>
</dbReference>
<dbReference type="SUPFAM" id="SSF46955">
    <property type="entry name" value="Putative DNA-binding domain"/>
    <property type="match status" value="1"/>
</dbReference>
<keyword evidence="1" id="KW-0678">Repressor</keyword>
<dbReference type="CDD" id="cd01107">
    <property type="entry name" value="HTH_BmrR"/>
    <property type="match status" value="1"/>
</dbReference>
<comment type="caution">
    <text evidence="7">The sequence shown here is derived from an EMBL/GenBank/DDBJ whole genome shotgun (WGS) entry which is preliminary data.</text>
</comment>
<dbReference type="GO" id="GO:0003677">
    <property type="term" value="F:DNA binding"/>
    <property type="evidence" value="ECO:0007669"/>
    <property type="project" value="UniProtKB-KW"/>
</dbReference>
<evidence type="ECO:0000259" key="6">
    <source>
        <dbReference type="PROSITE" id="PS50937"/>
    </source>
</evidence>
<dbReference type="SUPFAM" id="SSF55136">
    <property type="entry name" value="Probable bacterial effector-binding domain"/>
    <property type="match status" value="1"/>
</dbReference>
<reference evidence="7" key="1">
    <citation type="submission" date="2020-10" db="EMBL/GenBank/DDBJ databases">
        <authorList>
            <person name="Gilroy R."/>
        </authorList>
    </citation>
    <scope>NUCLEOTIDE SEQUENCE</scope>
    <source>
        <strain evidence="7">CHK190-19873</strain>
    </source>
</reference>
<dbReference type="PANTHER" id="PTHR30204:SF69">
    <property type="entry name" value="MERR-FAMILY TRANSCRIPTIONAL REGULATOR"/>
    <property type="match status" value="1"/>
</dbReference>
<feature type="domain" description="HTH merR-type" evidence="6">
    <location>
        <begin position="6"/>
        <end position="76"/>
    </location>
</feature>
<keyword evidence="5" id="KW-0175">Coiled coil</keyword>
<keyword evidence="3" id="KW-0238">DNA-binding</keyword>
<proteinExistence type="predicted"/>
<keyword evidence="2" id="KW-0805">Transcription regulation</keyword>
<organism evidence="7 8">
    <name type="scientific">Candidatus Limivivens intestinipullorum</name>
    <dbReference type="NCBI Taxonomy" id="2840858"/>
    <lineage>
        <taxon>Bacteria</taxon>
        <taxon>Bacillati</taxon>
        <taxon>Bacillota</taxon>
        <taxon>Clostridia</taxon>
        <taxon>Lachnospirales</taxon>
        <taxon>Lachnospiraceae</taxon>
        <taxon>Lachnospiraceae incertae sedis</taxon>
        <taxon>Candidatus Limivivens</taxon>
    </lineage>
</organism>
<dbReference type="InterPro" id="IPR010499">
    <property type="entry name" value="AraC_E-bd"/>
</dbReference>
<protein>
    <submittedName>
        <fullName evidence="7">MerR family transcriptional regulator</fullName>
    </submittedName>
</protein>
<evidence type="ECO:0000256" key="1">
    <source>
        <dbReference type="ARBA" id="ARBA00022491"/>
    </source>
</evidence>
<dbReference type="Proteomes" id="UP000823935">
    <property type="component" value="Unassembled WGS sequence"/>
</dbReference>
<accession>A0A9D1ESU2</accession>
<dbReference type="InterPro" id="IPR011256">
    <property type="entry name" value="Reg_factor_effector_dom_sf"/>
</dbReference>
<dbReference type="Gene3D" id="1.10.1660.10">
    <property type="match status" value="1"/>
</dbReference>
<dbReference type="EMBL" id="DVIQ01000033">
    <property type="protein sequence ID" value="HIS31244.1"/>
    <property type="molecule type" value="Genomic_DNA"/>
</dbReference>
<evidence type="ECO:0000256" key="5">
    <source>
        <dbReference type="SAM" id="Coils"/>
    </source>
</evidence>
<dbReference type="SMART" id="SM00871">
    <property type="entry name" value="AraC_E_bind"/>
    <property type="match status" value="1"/>
</dbReference>
<dbReference type="AlphaFoldDB" id="A0A9D1ESU2"/>
<reference evidence="7" key="2">
    <citation type="journal article" date="2021" name="PeerJ">
        <title>Extensive microbial diversity within the chicken gut microbiome revealed by metagenomics and culture.</title>
        <authorList>
            <person name="Gilroy R."/>
            <person name="Ravi A."/>
            <person name="Getino M."/>
            <person name="Pursley I."/>
            <person name="Horton D.L."/>
            <person name="Alikhan N.F."/>
            <person name="Baker D."/>
            <person name="Gharbi K."/>
            <person name="Hall N."/>
            <person name="Watson M."/>
            <person name="Adriaenssens E.M."/>
            <person name="Foster-Nyarko E."/>
            <person name="Jarju S."/>
            <person name="Secka A."/>
            <person name="Antonio M."/>
            <person name="Oren A."/>
            <person name="Chaudhuri R.R."/>
            <person name="La Ragione R."/>
            <person name="Hildebrand F."/>
            <person name="Pallen M.J."/>
        </authorList>
    </citation>
    <scope>NUCLEOTIDE SEQUENCE</scope>
    <source>
        <strain evidence="7">CHK190-19873</strain>
    </source>
</reference>
<evidence type="ECO:0000313" key="7">
    <source>
        <dbReference type="EMBL" id="HIS31244.1"/>
    </source>
</evidence>
<name>A0A9D1ESU2_9FIRM</name>
<dbReference type="InterPro" id="IPR047057">
    <property type="entry name" value="MerR_fam"/>
</dbReference>
<dbReference type="PANTHER" id="PTHR30204">
    <property type="entry name" value="REDOX-CYCLING DRUG-SENSING TRANSCRIPTIONAL ACTIVATOR SOXR"/>
    <property type="match status" value="1"/>
</dbReference>
<sequence>MERKELFRIGEVSRLFHISISTLRYYDRTGLVCPEYTDSDTGYRYYGAAQFECLNTIRYLRELDMPLDRIAGFLQNRDIGKIQELLQNQEAEIEKREQRLKMIRRKIRNRLSQIQDALSSRLDEICLVDTPPRRIASIRQSLGPSDYQELEYSIRLLEESEEGTSIFLGKIGVGVSGERLRRGEYHSYDVVFLLLDEEDTFQGDTTVLPAQTCAAVRFQGRHEQAPGYYGRLMEYIRREGYAVAGFSREITMIDYGLTNDTSKFVTEIQIPVNKSRPT</sequence>
<dbReference type="SMART" id="SM00422">
    <property type="entry name" value="HTH_MERR"/>
    <property type="match status" value="1"/>
</dbReference>
<feature type="coiled-coil region" evidence="5">
    <location>
        <begin position="79"/>
        <end position="106"/>
    </location>
</feature>
<evidence type="ECO:0000256" key="2">
    <source>
        <dbReference type="ARBA" id="ARBA00023015"/>
    </source>
</evidence>
<dbReference type="PROSITE" id="PS50937">
    <property type="entry name" value="HTH_MERR_2"/>
    <property type="match status" value="1"/>
</dbReference>
<evidence type="ECO:0000256" key="4">
    <source>
        <dbReference type="ARBA" id="ARBA00023163"/>
    </source>
</evidence>
<dbReference type="Pfam" id="PF13411">
    <property type="entry name" value="MerR_1"/>
    <property type="match status" value="1"/>
</dbReference>
<evidence type="ECO:0000313" key="8">
    <source>
        <dbReference type="Proteomes" id="UP000823935"/>
    </source>
</evidence>
<dbReference type="Pfam" id="PF06445">
    <property type="entry name" value="GyrI-like"/>
    <property type="match status" value="1"/>
</dbReference>
<dbReference type="InterPro" id="IPR029442">
    <property type="entry name" value="GyrI-like"/>
</dbReference>
<keyword evidence="4" id="KW-0804">Transcription</keyword>
<evidence type="ECO:0000256" key="3">
    <source>
        <dbReference type="ARBA" id="ARBA00023125"/>
    </source>
</evidence>